<dbReference type="InterPro" id="IPR038508">
    <property type="entry name" value="ArfGAP_dom_sf"/>
</dbReference>
<name>A0A0L0TC37_ALLM3</name>
<feature type="compositionally biased region" description="Low complexity" evidence="6">
    <location>
        <begin position="291"/>
        <end position="302"/>
    </location>
</feature>
<evidence type="ECO:0000256" key="5">
    <source>
        <dbReference type="PROSITE-ProRule" id="PRU00288"/>
    </source>
</evidence>
<keyword evidence="1" id="KW-0343">GTPase activation</keyword>
<evidence type="ECO:0000256" key="1">
    <source>
        <dbReference type="ARBA" id="ARBA00022468"/>
    </source>
</evidence>
<feature type="region of interest" description="Disordered" evidence="6">
    <location>
        <begin position="577"/>
        <end position="644"/>
    </location>
</feature>
<accession>A0A0L0TC37</accession>
<dbReference type="PROSITE" id="PS50030">
    <property type="entry name" value="UBA"/>
    <property type="match status" value="1"/>
</dbReference>
<dbReference type="PANTHER" id="PTHR45705:SF1">
    <property type="entry name" value="FI20236P1"/>
    <property type="match status" value="1"/>
</dbReference>
<evidence type="ECO:0000313" key="9">
    <source>
        <dbReference type="EMBL" id="KNE72109.1"/>
    </source>
</evidence>
<evidence type="ECO:0000256" key="4">
    <source>
        <dbReference type="ARBA" id="ARBA00022833"/>
    </source>
</evidence>
<sequence length="644" mass="67790">MDRDKRRQQEQQERIFAELLREDANAHCADCGARGSKWASWNIGVFLCMRCAGVHRKLGTHISKVKSINMDIWTPEQIDSIRSKGNAKANALFNPNGITPPRNASDRDLENYIRDKYERRVFASQAGRAAAMGSSSGSAGVNRYPTELRQLHDMGFTYDPWNNQVLNETKGNLQAAIDKLITMGNPPSTSSSGPSRSAPQPHAAPLAHAKVVVDKSSPLLRQLKGMGFTDERLNLVALQKADGDLDGAIMLLTDRRRELEAVAAREAPAQVAGAFDAQQYAQQFMEYEQQQQAQQQAQQQQQSPSPAMRTATFSRSVPAPAPEPAKPKNDLLDLLGDDLFSATPAAQQPQPYGMMGMQQQQPQAQFAANPFGGGASVVGSSAMGVSAMGNAMGNPFGDSGAGMMQQQQPTTASKTSDIMSLFGQPTQSQMPFGMQASPFGAMQQQQQAQSAYGMQQQQPFGGMQPQQQQQQPFGGMQQASPFGGMQQQQPQQGASPFGMQATGMTGMGGMGGMQSGMGGMQGGMMGGMGAMGGMGGMGGMGMQQQASPFGAGSTVGSGANYSMVSTPYSAAQVPRSQVGSGTASAPSGFGSPFGASSTAGNPAAVPQMAATPARPDPFADLGGFGGFGGMASQQAKPPSNNPFM</sequence>
<keyword evidence="2" id="KW-0479">Metal-binding</keyword>
<evidence type="ECO:0000256" key="3">
    <source>
        <dbReference type="ARBA" id="ARBA00022771"/>
    </source>
</evidence>
<feature type="compositionally biased region" description="Low complexity" evidence="6">
    <location>
        <begin position="457"/>
        <end position="478"/>
    </location>
</feature>
<feature type="compositionally biased region" description="Low complexity" evidence="6">
    <location>
        <begin position="583"/>
        <end position="600"/>
    </location>
</feature>
<dbReference type="PRINTS" id="PR00405">
    <property type="entry name" value="REVINTRACTNG"/>
</dbReference>
<feature type="compositionally biased region" description="Low complexity" evidence="6">
    <location>
        <begin position="186"/>
        <end position="206"/>
    </location>
</feature>
<feature type="region of interest" description="Disordered" evidence="6">
    <location>
        <begin position="457"/>
        <end position="495"/>
    </location>
</feature>
<reference evidence="10" key="2">
    <citation type="submission" date="2009-11" db="EMBL/GenBank/DDBJ databases">
        <title>The Genome Sequence of Allomyces macrogynus strain ATCC 38327.</title>
        <authorList>
            <consortium name="The Broad Institute Genome Sequencing Platform"/>
            <person name="Russ C."/>
            <person name="Cuomo C."/>
            <person name="Shea T."/>
            <person name="Young S.K."/>
            <person name="Zeng Q."/>
            <person name="Koehrsen M."/>
            <person name="Haas B."/>
            <person name="Borodovsky M."/>
            <person name="Guigo R."/>
            <person name="Alvarado L."/>
            <person name="Berlin A."/>
            <person name="Borenstein D."/>
            <person name="Chen Z."/>
            <person name="Engels R."/>
            <person name="Freedman E."/>
            <person name="Gellesch M."/>
            <person name="Goldberg J."/>
            <person name="Griggs A."/>
            <person name="Gujja S."/>
            <person name="Heiman D."/>
            <person name="Hepburn T."/>
            <person name="Howarth C."/>
            <person name="Jen D."/>
            <person name="Larson L."/>
            <person name="Lewis B."/>
            <person name="Mehta T."/>
            <person name="Park D."/>
            <person name="Pearson M."/>
            <person name="Roberts A."/>
            <person name="Saif S."/>
            <person name="Shenoy N."/>
            <person name="Sisk P."/>
            <person name="Stolte C."/>
            <person name="Sykes S."/>
            <person name="Walk T."/>
            <person name="White J."/>
            <person name="Yandava C."/>
            <person name="Burger G."/>
            <person name="Gray M.W."/>
            <person name="Holland P.W.H."/>
            <person name="King N."/>
            <person name="Lang F.B.F."/>
            <person name="Roger A.J."/>
            <person name="Ruiz-Trillo I."/>
            <person name="Lander E."/>
            <person name="Nusbaum C."/>
        </authorList>
    </citation>
    <scope>NUCLEOTIDE SEQUENCE [LARGE SCALE GENOMIC DNA]</scope>
    <source>
        <strain evidence="10">ATCC 38327</strain>
    </source>
</reference>
<dbReference type="SUPFAM" id="SSF46934">
    <property type="entry name" value="UBA-like"/>
    <property type="match status" value="2"/>
</dbReference>
<reference evidence="9 10" key="1">
    <citation type="submission" date="2009-11" db="EMBL/GenBank/DDBJ databases">
        <title>Annotation of Allomyces macrogynus ATCC 38327.</title>
        <authorList>
            <consortium name="The Broad Institute Genome Sequencing Platform"/>
            <person name="Russ C."/>
            <person name="Cuomo C."/>
            <person name="Burger G."/>
            <person name="Gray M.W."/>
            <person name="Holland P.W.H."/>
            <person name="King N."/>
            <person name="Lang F.B.F."/>
            <person name="Roger A.J."/>
            <person name="Ruiz-Trillo I."/>
            <person name="Young S.K."/>
            <person name="Zeng Q."/>
            <person name="Gargeya S."/>
            <person name="Fitzgerald M."/>
            <person name="Haas B."/>
            <person name="Abouelleil A."/>
            <person name="Alvarado L."/>
            <person name="Arachchi H.M."/>
            <person name="Berlin A."/>
            <person name="Chapman S.B."/>
            <person name="Gearin G."/>
            <person name="Goldberg J."/>
            <person name="Griggs A."/>
            <person name="Gujja S."/>
            <person name="Hansen M."/>
            <person name="Heiman D."/>
            <person name="Howarth C."/>
            <person name="Larimer J."/>
            <person name="Lui A."/>
            <person name="MacDonald P.J.P."/>
            <person name="McCowen C."/>
            <person name="Montmayeur A."/>
            <person name="Murphy C."/>
            <person name="Neiman D."/>
            <person name="Pearson M."/>
            <person name="Priest M."/>
            <person name="Roberts A."/>
            <person name="Saif S."/>
            <person name="Shea T."/>
            <person name="Sisk P."/>
            <person name="Stolte C."/>
            <person name="Sykes S."/>
            <person name="Wortman J."/>
            <person name="Nusbaum C."/>
            <person name="Birren B."/>
        </authorList>
    </citation>
    <scope>NUCLEOTIDE SEQUENCE [LARGE SCALE GENOMIC DNA]</scope>
    <source>
        <strain evidence="9 10">ATCC 38327</strain>
    </source>
</reference>
<dbReference type="AlphaFoldDB" id="A0A0L0TC37"/>
<dbReference type="Gene3D" id="1.10.8.10">
    <property type="entry name" value="DNA helicase RuvA subunit, C-terminal domain"/>
    <property type="match status" value="2"/>
</dbReference>
<organism evidence="9 10">
    <name type="scientific">Allomyces macrogynus (strain ATCC 38327)</name>
    <name type="common">Allomyces javanicus var. macrogynus</name>
    <dbReference type="NCBI Taxonomy" id="578462"/>
    <lineage>
        <taxon>Eukaryota</taxon>
        <taxon>Fungi</taxon>
        <taxon>Fungi incertae sedis</taxon>
        <taxon>Blastocladiomycota</taxon>
        <taxon>Blastocladiomycetes</taxon>
        <taxon>Blastocladiales</taxon>
        <taxon>Blastocladiaceae</taxon>
        <taxon>Allomyces</taxon>
    </lineage>
</organism>
<dbReference type="SMART" id="SM00165">
    <property type="entry name" value="UBA"/>
    <property type="match status" value="2"/>
</dbReference>
<dbReference type="InterPro" id="IPR051718">
    <property type="entry name" value="ARF_GTPase-activating"/>
</dbReference>
<dbReference type="EMBL" id="GG745377">
    <property type="protein sequence ID" value="KNE72109.1"/>
    <property type="molecule type" value="Genomic_DNA"/>
</dbReference>
<dbReference type="InterPro" id="IPR037278">
    <property type="entry name" value="ARFGAP/RecO"/>
</dbReference>
<proteinExistence type="predicted"/>
<dbReference type="Gene3D" id="1.10.220.150">
    <property type="entry name" value="Arf GTPase activating protein"/>
    <property type="match status" value="1"/>
</dbReference>
<dbReference type="SMART" id="SM00105">
    <property type="entry name" value="ArfGap"/>
    <property type="match status" value="1"/>
</dbReference>
<keyword evidence="3 5" id="KW-0863">Zinc-finger</keyword>
<keyword evidence="4" id="KW-0862">Zinc</keyword>
<dbReference type="GO" id="GO:0005096">
    <property type="term" value="F:GTPase activator activity"/>
    <property type="evidence" value="ECO:0007669"/>
    <property type="project" value="UniProtKB-KW"/>
</dbReference>
<dbReference type="eggNOG" id="KOG0703">
    <property type="taxonomic scope" value="Eukaryota"/>
</dbReference>
<protein>
    <recommendedName>
        <fullName evidence="11">Arf-GAP domain-containing protein</fullName>
    </recommendedName>
</protein>
<evidence type="ECO:0000256" key="2">
    <source>
        <dbReference type="ARBA" id="ARBA00022723"/>
    </source>
</evidence>
<dbReference type="SUPFAM" id="SSF57863">
    <property type="entry name" value="ArfGap/RecO-like zinc finger"/>
    <property type="match status" value="1"/>
</dbReference>
<feature type="compositionally biased region" description="Polar residues" evidence="6">
    <location>
        <begin position="631"/>
        <end position="644"/>
    </location>
</feature>
<evidence type="ECO:0000256" key="6">
    <source>
        <dbReference type="SAM" id="MobiDB-lite"/>
    </source>
</evidence>
<evidence type="ECO:0000259" key="7">
    <source>
        <dbReference type="PROSITE" id="PS50030"/>
    </source>
</evidence>
<dbReference type="FunFam" id="1.10.220.150:FF:000009">
    <property type="entry name" value="stromal membrane-associated protein 1 isoform X1"/>
    <property type="match status" value="1"/>
</dbReference>
<evidence type="ECO:0000259" key="8">
    <source>
        <dbReference type="PROSITE" id="PS50115"/>
    </source>
</evidence>
<dbReference type="STRING" id="578462.A0A0L0TC37"/>
<evidence type="ECO:0000313" key="10">
    <source>
        <dbReference type="Proteomes" id="UP000054350"/>
    </source>
</evidence>
<feature type="region of interest" description="Disordered" evidence="6">
    <location>
        <begin position="291"/>
        <end position="332"/>
    </location>
</feature>
<dbReference type="PANTHER" id="PTHR45705">
    <property type="entry name" value="FI20236P1"/>
    <property type="match status" value="1"/>
</dbReference>
<dbReference type="Pfam" id="PF01412">
    <property type="entry name" value="ArfGap"/>
    <property type="match status" value="1"/>
</dbReference>
<dbReference type="InterPro" id="IPR015940">
    <property type="entry name" value="UBA"/>
</dbReference>
<keyword evidence="10" id="KW-1185">Reference proteome</keyword>
<feature type="domain" description="UBA" evidence="7">
    <location>
        <begin position="212"/>
        <end position="255"/>
    </location>
</feature>
<feature type="compositionally biased region" description="Low complexity" evidence="6">
    <location>
        <begin position="486"/>
        <end position="495"/>
    </location>
</feature>
<dbReference type="VEuPathDB" id="FungiDB:AMAG_16604"/>
<dbReference type="InterPro" id="IPR001164">
    <property type="entry name" value="ArfGAP_dom"/>
</dbReference>
<dbReference type="PROSITE" id="PS50115">
    <property type="entry name" value="ARFGAP"/>
    <property type="match status" value="1"/>
</dbReference>
<dbReference type="GO" id="GO:0005737">
    <property type="term" value="C:cytoplasm"/>
    <property type="evidence" value="ECO:0007669"/>
    <property type="project" value="TreeGrafter"/>
</dbReference>
<feature type="domain" description="Arf-GAP" evidence="8">
    <location>
        <begin position="13"/>
        <end position="130"/>
    </location>
</feature>
<evidence type="ECO:0008006" key="11">
    <source>
        <dbReference type="Google" id="ProtNLM"/>
    </source>
</evidence>
<feature type="region of interest" description="Disordered" evidence="6">
    <location>
        <begin position="182"/>
        <end position="206"/>
    </location>
</feature>
<dbReference type="InterPro" id="IPR009060">
    <property type="entry name" value="UBA-like_sf"/>
</dbReference>
<dbReference type="Proteomes" id="UP000054350">
    <property type="component" value="Unassembled WGS sequence"/>
</dbReference>
<dbReference type="GO" id="GO:0008270">
    <property type="term" value="F:zinc ion binding"/>
    <property type="evidence" value="ECO:0007669"/>
    <property type="project" value="UniProtKB-KW"/>
</dbReference>
<dbReference type="OrthoDB" id="10266696at2759"/>
<gene>
    <name evidence="9" type="ORF">AMAG_16604</name>
</gene>